<gene>
    <name evidence="1" type="ORF">HW556_01360</name>
</gene>
<organism evidence="1 2">
    <name type="scientific">Hymenobacter terrestris</name>
    <dbReference type="NCBI Taxonomy" id="2748310"/>
    <lineage>
        <taxon>Bacteria</taxon>
        <taxon>Pseudomonadati</taxon>
        <taxon>Bacteroidota</taxon>
        <taxon>Cytophagia</taxon>
        <taxon>Cytophagales</taxon>
        <taxon>Hymenobacteraceae</taxon>
        <taxon>Hymenobacter</taxon>
    </lineage>
</organism>
<evidence type="ECO:0000313" key="1">
    <source>
        <dbReference type="EMBL" id="NVO83519.1"/>
    </source>
</evidence>
<keyword evidence="2" id="KW-1185">Reference proteome</keyword>
<sequence length="115" mass="12940">MNDDTTFAKQIVAAAPTATRNVNPNTGPRRMAVIEVWDAMMRGVRKLETSSMLEALIRQGIKLSNFDWYLDFHKEHDVKLHSGAGVGMARVAQFILGQNDIRVCVPFLINRENVI</sequence>
<name>A0ABX2Q190_9BACT</name>
<dbReference type="EMBL" id="JABKAV010000002">
    <property type="protein sequence ID" value="NVO83519.1"/>
    <property type="molecule type" value="Genomic_DNA"/>
</dbReference>
<dbReference type="Proteomes" id="UP000626554">
    <property type="component" value="Unassembled WGS sequence"/>
</dbReference>
<dbReference type="SUPFAM" id="SSF55681">
    <property type="entry name" value="Class II aaRS and biotin synthetases"/>
    <property type="match status" value="1"/>
</dbReference>
<proteinExistence type="predicted"/>
<dbReference type="RefSeq" id="WP_176897265.1">
    <property type="nucleotide sequence ID" value="NZ_JABKAV010000002.1"/>
</dbReference>
<dbReference type="InterPro" id="IPR045864">
    <property type="entry name" value="aa-tRNA-synth_II/BPL/LPL"/>
</dbReference>
<protein>
    <recommendedName>
        <fullName evidence="3">Aminoacyl-tRNA synthetase class II (D/K/N) domain-containing protein</fullName>
    </recommendedName>
</protein>
<accession>A0ABX2Q190</accession>
<reference evidence="1 2" key="1">
    <citation type="submission" date="2020-05" db="EMBL/GenBank/DDBJ databases">
        <title>Hymenobacter terrestris sp. nov. and Hymenobacter lapidiphilus sp. nov., isolated from regoliths in Antarctica.</title>
        <authorList>
            <person name="Sedlacek I."/>
            <person name="Pantucek R."/>
            <person name="Zeman M."/>
            <person name="Holochova P."/>
            <person name="Kralova S."/>
            <person name="Stankova E."/>
            <person name="Sedo O."/>
            <person name="Micenkova L."/>
            <person name="Svec P."/>
            <person name="Gupta V."/>
            <person name="Sood U."/>
            <person name="Korpole U.S."/>
            <person name="Lal R."/>
        </authorList>
    </citation>
    <scope>NUCLEOTIDE SEQUENCE [LARGE SCALE GENOMIC DNA]</scope>
    <source>
        <strain evidence="1 2">P5252</strain>
    </source>
</reference>
<dbReference type="Gene3D" id="3.30.930.10">
    <property type="entry name" value="Bira Bifunctional Protein, Domain 2"/>
    <property type="match status" value="1"/>
</dbReference>
<comment type="caution">
    <text evidence="1">The sequence shown here is derived from an EMBL/GenBank/DDBJ whole genome shotgun (WGS) entry which is preliminary data.</text>
</comment>
<evidence type="ECO:0008006" key="3">
    <source>
        <dbReference type="Google" id="ProtNLM"/>
    </source>
</evidence>
<evidence type="ECO:0000313" key="2">
    <source>
        <dbReference type="Proteomes" id="UP000626554"/>
    </source>
</evidence>